<evidence type="ECO:0000313" key="9">
    <source>
        <dbReference type="EMBL" id="CCG06818.1"/>
    </source>
</evidence>
<evidence type="ECO:0000256" key="2">
    <source>
        <dbReference type="ARBA" id="ARBA00004613"/>
    </source>
</evidence>
<evidence type="ECO:0000259" key="8">
    <source>
        <dbReference type="Pfam" id="PF22638"/>
    </source>
</evidence>
<dbReference type="GO" id="GO:0005198">
    <property type="term" value="F:structural molecule activity"/>
    <property type="evidence" value="ECO:0007669"/>
    <property type="project" value="InterPro"/>
</dbReference>
<evidence type="ECO:0000256" key="1">
    <source>
        <dbReference type="ARBA" id="ARBA00004365"/>
    </source>
</evidence>
<dbReference type="InterPro" id="IPR002371">
    <property type="entry name" value="FlgK"/>
</dbReference>
<sequence length="712" mass="75157">MKIGSTFGSAVSGLQNARKSLEALTTALVRTGATPAPAPPRPPEPGTRRPLAAPRVVREHLARGFRAETSRLAHDEAHAQYYEALAEALGTPVDPEGLPRRVKALGEEALAFATTPEAPAEPVVATAQGLAQAFNALAERLAQVRHDVDEALAEGVAALNAHIGAMSALNDRIAVMDATDARPRRAQREALLRQINDLMEVGAFERSSGVLALCTPPQKTRPSTLLLDVSPVALSYLPLGDAPVHETWRDGGAGALLAGVIDITAQVQGGRLGALMDLRDRVLPDVQAELDALAARLMGVLNPIHALGVSFPIPTPVVRGSARFVAPHRQRLALLAGDSAVILCGADGRERAKILLSQILGDTARPLADVLGALEDWLHGQGLSAARVSLEDERLVIDLHAPDLTLTWRDDGGVLGINDDGQLHTGWPPHGVDRLSPGLAQLFGLGLLFDAPVTEELMDSTLLPAGWALPLAGTLTFTLATDPDPPPPRNVRLRPQWTLRDIANALNTEDAVAAVVEAVVVREGAGNRLRLRARAPGLLITSPVPKKGKTTVMAVLGVAPSLAGTSARLTLAPVLAADPSRLARSVPEPDPLTGTHALGPGVPPLALRLAAAFSQGLSFDPAGRLGKVQKTLADYAALSLTEAASNARLALERKMDQALLTDLLDLRLHSEGPLDLEGEEAQGRVWEQLYETSAAIRSVTLDLMDILKSAMR</sequence>
<dbReference type="AlphaFoldDB" id="H6SMD5"/>
<feature type="compositionally biased region" description="Pro residues" evidence="7">
    <location>
        <begin position="36"/>
        <end position="45"/>
    </location>
</feature>
<dbReference type="HOGENOM" id="CLU_012762_3_0_5"/>
<dbReference type="GO" id="GO:0009424">
    <property type="term" value="C:bacterial-type flagellum hook"/>
    <property type="evidence" value="ECO:0007669"/>
    <property type="project" value="InterPro"/>
</dbReference>
<comment type="similarity">
    <text evidence="3">Belongs to the flagella basal body rod proteins family.</text>
</comment>
<keyword evidence="6" id="KW-0975">Bacterial flagellum</keyword>
<evidence type="ECO:0000256" key="3">
    <source>
        <dbReference type="ARBA" id="ARBA00009677"/>
    </source>
</evidence>
<dbReference type="Pfam" id="PF22638">
    <property type="entry name" value="FlgK_D1"/>
    <property type="match status" value="1"/>
</dbReference>
<dbReference type="KEGG" id="rpm:RSPPHO_00192"/>
<dbReference type="PATRIC" id="fig|1150469.3.peg.243"/>
<dbReference type="STRING" id="1150469.RSPPHO_00192"/>
<feature type="domain" description="Flagellar hook-associated protein FlgK helical" evidence="8">
    <location>
        <begin position="117"/>
        <end position="309"/>
    </location>
</feature>
<proteinExistence type="inferred from homology"/>
<evidence type="ECO:0000256" key="5">
    <source>
        <dbReference type="ARBA" id="ARBA00022525"/>
    </source>
</evidence>
<dbReference type="PANTHER" id="PTHR30033:SF2">
    <property type="entry name" value="FLAGELLAR HOOK PROTEIN"/>
    <property type="match status" value="1"/>
</dbReference>
<dbReference type="eggNOG" id="COG1256">
    <property type="taxonomic scope" value="Bacteria"/>
</dbReference>
<evidence type="ECO:0000256" key="4">
    <source>
        <dbReference type="ARBA" id="ARBA00016244"/>
    </source>
</evidence>
<accession>H6SMD5</accession>
<feature type="region of interest" description="Disordered" evidence="7">
    <location>
        <begin position="32"/>
        <end position="52"/>
    </location>
</feature>
<dbReference type="RefSeq" id="WP_014413458.1">
    <property type="nucleotide sequence ID" value="NC_017059.1"/>
</dbReference>
<dbReference type="eggNOG" id="COG4786">
    <property type="taxonomic scope" value="Bacteria"/>
</dbReference>
<evidence type="ECO:0000313" key="10">
    <source>
        <dbReference type="Proteomes" id="UP000033220"/>
    </source>
</evidence>
<evidence type="ECO:0000256" key="7">
    <source>
        <dbReference type="SAM" id="MobiDB-lite"/>
    </source>
</evidence>
<dbReference type="PANTHER" id="PTHR30033">
    <property type="entry name" value="FLAGELLAR HOOK-ASSOCIATED PROTEIN 1"/>
    <property type="match status" value="1"/>
</dbReference>
<evidence type="ECO:0000256" key="6">
    <source>
        <dbReference type="ARBA" id="ARBA00023143"/>
    </source>
</evidence>
<name>H6SMD5_PARPM</name>
<dbReference type="Proteomes" id="UP000033220">
    <property type="component" value="Chromosome DSM 122"/>
</dbReference>
<comment type="subcellular location">
    <subcellularLocation>
        <location evidence="1">Bacterial flagellum</location>
    </subcellularLocation>
    <subcellularLocation>
        <location evidence="2">Secreted</location>
    </subcellularLocation>
</comment>
<dbReference type="GO" id="GO:0005576">
    <property type="term" value="C:extracellular region"/>
    <property type="evidence" value="ECO:0007669"/>
    <property type="project" value="UniProtKB-SubCell"/>
</dbReference>
<protein>
    <recommendedName>
        <fullName evidence="4">Flagellar hook-associated protein 1</fullName>
    </recommendedName>
</protein>
<gene>
    <name evidence="9" type="ORF">RSPPHO_00192</name>
</gene>
<organism evidence="9 10">
    <name type="scientific">Pararhodospirillum photometricum DSM 122</name>
    <dbReference type="NCBI Taxonomy" id="1150469"/>
    <lineage>
        <taxon>Bacteria</taxon>
        <taxon>Pseudomonadati</taxon>
        <taxon>Pseudomonadota</taxon>
        <taxon>Alphaproteobacteria</taxon>
        <taxon>Rhodospirillales</taxon>
        <taxon>Rhodospirillaceae</taxon>
        <taxon>Pararhodospirillum</taxon>
    </lineage>
</organism>
<dbReference type="EMBL" id="HE663493">
    <property type="protein sequence ID" value="CCG06818.1"/>
    <property type="molecule type" value="Genomic_DNA"/>
</dbReference>
<dbReference type="OrthoDB" id="7181295at2"/>
<keyword evidence="10" id="KW-1185">Reference proteome</keyword>
<dbReference type="InterPro" id="IPR053927">
    <property type="entry name" value="FlgK_helical"/>
</dbReference>
<reference evidence="9 10" key="1">
    <citation type="submission" date="2012-02" db="EMBL/GenBank/DDBJ databases">
        <title>Shotgun genome sequence of Phaeospirillum photometricum DSM 122.</title>
        <authorList>
            <person name="Duquesne K."/>
            <person name="Sturgis J."/>
        </authorList>
    </citation>
    <scope>NUCLEOTIDE SEQUENCE [LARGE SCALE GENOMIC DNA]</scope>
    <source>
        <strain evidence="10">DSM122</strain>
    </source>
</reference>
<dbReference type="GO" id="GO:0044780">
    <property type="term" value="P:bacterial-type flagellum assembly"/>
    <property type="evidence" value="ECO:0007669"/>
    <property type="project" value="InterPro"/>
</dbReference>
<keyword evidence="5" id="KW-0964">Secreted</keyword>